<comment type="caution">
    <text evidence="4">The sequence shown here is derived from an EMBL/GenBank/DDBJ whole genome shotgun (WGS) entry which is preliminary data.</text>
</comment>
<feature type="compositionally biased region" description="Basic and acidic residues" evidence="1">
    <location>
        <begin position="283"/>
        <end position="308"/>
    </location>
</feature>
<organism evidence="4 5">
    <name type="scientific">Saitoella complicata (strain BCRC 22490 / CBS 7301 / JCM 7358 / NBRC 10748 / NRRL Y-17804)</name>
    <dbReference type="NCBI Taxonomy" id="698492"/>
    <lineage>
        <taxon>Eukaryota</taxon>
        <taxon>Fungi</taxon>
        <taxon>Dikarya</taxon>
        <taxon>Ascomycota</taxon>
        <taxon>Taphrinomycotina</taxon>
        <taxon>Taphrinomycotina incertae sedis</taxon>
        <taxon>Saitoella</taxon>
    </lineage>
</organism>
<evidence type="ECO:0000313" key="5">
    <source>
        <dbReference type="Proteomes" id="UP000033140"/>
    </source>
</evidence>
<dbReference type="PANTHER" id="PTHR47795:SF1">
    <property type="entry name" value="DNA-DEPENDENT METALLOPROTEASE WSS1 HOMOLOG 2"/>
    <property type="match status" value="1"/>
</dbReference>
<dbReference type="InterPro" id="IPR000626">
    <property type="entry name" value="Ubiquitin-like_dom"/>
</dbReference>
<dbReference type="InterPro" id="IPR013536">
    <property type="entry name" value="WLM_dom"/>
</dbReference>
<gene>
    <name evidence="4" type="ORF">G7K_6252-t1</name>
</gene>
<dbReference type="Pfam" id="PF00240">
    <property type="entry name" value="ubiquitin"/>
    <property type="match status" value="1"/>
</dbReference>
<accession>A0A0E9NQU4</accession>
<dbReference type="GO" id="GO:0070628">
    <property type="term" value="F:proteasome binding"/>
    <property type="evidence" value="ECO:0007669"/>
    <property type="project" value="TreeGrafter"/>
</dbReference>
<feature type="region of interest" description="Disordered" evidence="1">
    <location>
        <begin position="267"/>
        <end position="317"/>
    </location>
</feature>
<dbReference type="PROSITE" id="PS50053">
    <property type="entry name" value="UBIQUITIN_2"/>
    <property type="match status" value="1"/>
</dbReference>
<sequence length="317" mass="34477">MTSGSEQHTTLTYTISHRSTPYTLSLPSTATLSDLKSALASLTSIPPQNQKLLYKPPHLANDSDLAAMLLDRGKIMMIGTPASTVAAVQSPPTRPRPRTQKAAVRPLRQAPPTQADIQYTFRTLQPLPYLPNSTHAHSILSKLASDPAVRAIMLRHKFSVGVLGELDPATHTNHEGRTLGLNTNRGAMIEVRLRTDEDRVSGSVGGRGWRRYRDVRDVLAHELAHNVYREHDAKFWRLCRQLEGEMRAFEGGRALVDGVEYYKAEGERESIDGGGRVGGGEGGDGKSRRELAGEAAARRAAEAGKGDENSSNGQKAG</sequence>
<feature type="domain" description="WLM" evidence="3">
    <location>
        <begin position="112"/>
        <end position="301"/>
    </location>
</feature>
<dbReference type="Pfam" id="PF08325">
    <property type="entry name" value="WLM"/>
    <property type="match status" value="1"/>
</dbReference>
<feature type="region of interest" description="Disordered" evidence="1">
    <location>
        <begin position="87"/>
        <end position="109"/>
    </location>
</feature>
<reference evidence="4 5" key="2">
    <citation type="journal article" date="2014" name="J. Gen. Appl. Microbiol.">
        <title>The early diverging ascomycetous budding yeast Saitoella complicata has three histone deacetylases belonging to the Clr6, Hos2, and Rpd3 lineages.</title>
        <authorList>
            <person name="Nishida H."/>
            <person name="Matsumoto T."/>
            <person name="Kondo S."/>
            <person name="Hamamoto M."/>
            <person name="Yoshikawa H."/>
        </authorList>
    </citation>
    <scope>NUCLEOTIDE SEQUENCE [LARGE SCALE GENOMIC DNA]</scope>
    <source>
        <strain evidence="4 5">NRRL Y-17804</strain>
    </source>
</reference>
<dbReference type="OMA" id="GMQKHPF"/>
<dbReference type="SUPFAM" id="SSF54236">
    <property type="entry name" value="Ubiquitin-like"/>
    <property type="match status" value="1"/>
</dbReference>
<proteinExistence type="predicted"/>
<protein>
    <recommendedName>
        <fullName evidence="6">WLM domain-containing protein</fullName>
    </recommendedName>
</protein>
<reference evidence="4 5" key="3">
    <citation type="journal article" date="2015" name="Genome Announc.">
        <title>Draft Genome Sequence of the Archiascomycetous Yeast Saitoella complicata.</title>
        <authorList>
            <person name="Yamauchi K."/>
            <person name="Kondo S."/>
            <person name="Hamamoto M."/>
            <person name="Takahashi Y."/>
            <person name="Ogura Y."/>
            <person name="Hayashi T."/>
            <person name="Nishida H."/>
        </authorList>
    </citation>
    <scope>NUCLEOTIDE SEQUENCE [LARGE SCALE GENOMIC DNA]</scope>
    <source>
        <strain evidence="4 5">NRRL Y-17804</strain>
    </source>
</reference>
<evidence type="ECO:0000313" key="4">
    <source>
        <dbReference type="EMBL" id="GAO52168.1"/>
    </source>
</evidence>
<feature type="compositionally biased region" description="Gly residues" evidence="1">
    <location>
        <begin position="272"/>
        <end position="282"/>
    </location>
</feature>
<dbReference type="InterPro" id="IPR029071">
    <property type="entry name" value="Ubiquitin-like_domsf"/>
</dbReference>
<keyword evidence="5" id="KW-1185">Reference proteome</keyword>
<dbReference type="PROSITE" id="PS51397">
    <property type="entry name" value="WLM"/>
    <property type="match status" value="1"/>
</dbReference>
<evidence type="ECO:0000259" key="3">
    <source>
        <dbReference type="PROSITE" id="PS51397"/>
    </source>
</evidence>
<dbReference type="STRING" id="698492.A0A0E9NQU4"/>
<dbReference type="AlphaFoldDB" id="A0A0E9NQU4"/>
<evidence type="ECO:0000259" key="2">
    <source>
        <dbReference type="PROSITE" id="PS50053"/>
    </source>
</evidence>
<dbReference type="EMBL" id="BACD03000061">
    <property type="protein sequence ID" value="GAO52168.1"/>
    <property type="molecule type" value="Genomic_DNA"/>
</dbReference>
<dbReference type="Proteomes" id="UP000033140">
    <property type="component" value="Unassembled WGS sequence"/>
</dbReference>
<name>A0A0E9NQU4_SAICN</name>
<evidence type="ECO:0008006" key="6">
    <source>
        <dbReference type="Google" id="ProtNLM"/>
    </source>
</evidence>
<dbReference type="SMART" id="SM00213">
    <property type="entry name" value="UBQ"/>
    <property type="match status" value="1"/>
</dbReference>
<reference evidence="4 5" key="1">
    <citation type="journal article" date="2011" name="J. Gen. Appl. Microbiol.">
        <title>Draft genome sequencing of the enigmatic yeast Saitoella complicata.</title>
        <authorList>
            <person name="Nishida H."/>
            <person name="Hamamoto M."/>
            <person name="Sugiyama J."/>
        </authorList>
    </citation>
    <scope>NUCLEOTIDE SEQUENCE [LARGE SCALE GENOMIC DNA]</scope>
    <source>
        <strain evidence="4 5">NRRL Y-17804</strain>
    </source>
</reference>
<dbReference type="Gene3D" id="3.10.20.90">
    <property type="entry name" value="Phosphatidylinositol 3-kinase Catalytic Subunit, Chain A, domain 1"/>
    <property type="match status" value="1"/>
</dbReference>
<feature type="domain" description="Ubiquitin-like" evidence="2">
    <location>
        <begin position="9"/>
        <end position="78"/>
    </location>
</feature>
<evidence type="ECO:0000256" key="1">
    <source>
        <dbReference type="SAM" id="MobiDB-lite"/>
    </source>
</evidence>
<dbReference type="PANTHER" id="PTHR47795">
    <property type="entry name" value="UBIQUITIN AND WLM DOMAIN-CONTAINING METALLOPROTEASE SPCC1442.07C"/>
    <property type="match status" value="1"/>
</dbReference>